<organism evidence="1 2">
    <name type="scientific">Streblomastix strix</name>
    <dbReference type="NCBI Taxonomy" id="222440"/>
    <lineage>
        <taxon>Eukaryota</taxon>
        <taxon>Metamonada</taxon>
        <taxon>Preaxostyla</taxon>
        <taxon>Oxymonadida</taxon>
        <taxon>Streblomastigidae</taxon>
        <taxon>Streblomastix</taxon>
    </lineage>
</organism>
<accession>A0A5J4TI02</accession>
<dbReference type="AlphaFoldDB" id="A0A5J4TI02"/>
<gene>
    <name evidence="1" type="ORF">EZS28_046605</name>
</gene>
<protein>
    <submittedName>
        <fullName evidence="1">Uncharacterized protein</fullName>
    </submittedName>
</protein>
<reference evidence="1 2" key="1">
    <citation type="submission" date="2019-03" db="EMBL/GenBank/DDBJ databases">
        <title>Single cell metagenomics reveals metabolic interactions within the superorganism composed of flagellate Streblomastix strix and complex community of Bacteroidetes bacteria on its surface.</title>
        <authorList>
            <person name="Treitli S.C."/>
            <person name="Kolisko M."/>
            <person name="Husnik F."/>
            <person name="Keeling P."/>
            <person name="Hampl V."/>
        </authorList>
    </citation>
    <scope>NUCLEOTIDE SEQUENCE [LARGE SCALE GENOMIC DNA]</scope>
    <source>
        <strain evidence="1">ST1C</strain>
    </source>
</reference>
<feature type="non-terminal residue" evidence="1">
    <location>
        <position position="112"/>
    </location>
</feature>
<dbReference type="EMBL" id="SNRW01030730">
    <property type="protein sequence ID" value="KAA6357868.1"/>
    <property type="molecule type" value="Genomic_DNA"/>
</dbReference>
<evidence type="ECO:0000313" key="2">
    <source>
        <dbReference type="Proteomes" id="UP000324800"/>
    </source>
</evidence>
<dbReference type="Proteomes" id="UP000324800">
    <property type="component" value="Unassembled WGS sequence"/>
</dbReference>
<proteinExistence type="predicted"/>
<sequence>MLFILLVAVSVALCEDFTSPLPARSAEHETAFKDNNTISLAACILYISTGSSLLKFTNDICIWNVGKSASGDNSKQKVQDVLDLSPCDSYEITLVDSEHFESVTINKTRDFP</sequence>
<comment type="caution">
    <text evidence="1">The sequence shown here is derived from an EMBL/GenBank/DDBJ whole genome shotgun (WGS) entry which is preliminary data.</text>
</comment>
<name>A0A5J4TI02_9EUKA</name>
<evidence type="ECO:0000313" key="1">
    <source>
        <dbReference type="EMBL" id="KAA6357868.1"/>
    </source>
</evidence>